<proteinExistence type="predicted"/>
<dbReference type="Proteomes" id="UP001050975">
    <property type="component" value="Unassembled WGS sequence"/>
</dbReference>
<dbReference type="SUPFAM" id="SSF53756">
    <property type="entry name" value="UDP-Glycosyltransferase/glycogen phosphorylase"/>
    <property type="match status" value="1"/>
</dbReference>
<keyword evidence="1 3" id="KW-0808">Transferase</keyword>
<evidence type="ECO:0000259" key="2">
    <source>
        <dbReference type="Pfam" id="PF00535"/>
    </source>
</evidence>
<evidence type="ECO:0000313" key="4">
    <source>
        <dbReference type="Proteomes" id="UP001050975"/>
    </source>
</evidence>
<name>A0AAV3XH69_9CYAN</name>
<gene>
    <name evidence="3" type="ORF">MiSe_67620</name>
</gene>
<dbReference type="Pfam" id="PF00535">
    <property type="entry name" value="Glycos_transf_2"/>
    <property type="match status" value="1"/>
</dbReference>
<dbReference type="CDD" id="cd03809">
    <property type="entry name" value="GT4_MtfB-like"/>
    <property type="match status" value="1"/>
</dbReference>
<dbReference type="PANTHER" id="PTHR46401">
    <property type="entry name" value="GLYCOSYLTRANSFERASE WBBK-RELATED"/>
    <property type="match status" value="1"/>
</dbReference>
<evidence type="ECO:0000313" key="3">
    <source>
        <dbReference type="EMBL" id="GET41948.1"/>
    </source>
</evidence>
<comment type="caution">
    <text evidence="3">The sequence shown here is derived from an EMBL/GenBank/DDBJ whole genome shotgun (WGS) entry which is preliminary data.</text>
</comment>
<dbReference type="GO" id="GO:0009103">
    <property type="term" value="P:lipopolysaccharide biosynthetic process"/>
    <property type="evidence" value="ECO:0007669"/>
    <property type="project" value="TreeGrafter"/>
</dbReference>
<sequence length="1793" mass="205924">MPSLSVCMIVQNAEKTLAIALESLNRVYDDLIIVDGGSTDSTCEIALGYGARVIKSQWSGNHGQQRNVYLREIKTEWAFVLDSDEFIDIQTIEFFQDFKQNKLSLNTDNFWIPRKWISPNSQKHYIASSPHYPDFQRRLFQNKEGIFYQGRIHDIVQGFTQPDGCLMDLSIYHLDLFINTEEKRREKVRRYSQEDPRDGGRHFYLPNLETIQLEELDLKIFIPLVQAKLDEIQKEDMPLQDAFSLGLIPPEIKNDEFYNAIERIAREENIKTILEIGSSAGEGSTEAFVNGLRENANNPTLFCMEVSKTRFAELQNRYGNEGFVKCYNVSSVPLEAFPSQDEFIRFYQQNYTNLKIFPLNKILQWLKQDIAYINEAKVAQTGIKIIKNENDIDFFDVVLIDGSEFTGKAELDEVYGANYILLDDIQTFKNYQNFYRLANDDSYSLIAQDRYLRNGYAIFKKVSSQLLNQRPLRKVLFSVGVEELAAEFNQFTSPRFQEYANYYGFEYREITEYVCLTERKQEWIKIDYVLKLLSELQTGDLIAFLDANIAIVRGDIELNTYKSIGLAKDSSGVIDSGIWVVRVNEFSKRFFEAVWNQNEGERSPFSEQIALQKVVLQLSPQEQENHIEILPNCLNVTLVKGEFPLYDIYRKNPCLEPIRFRHFAGGQPWIGKYFSQPVIFNASVTAPISDQRSRQNSIPIVFIHQGDSDYLKYTLSQAKHSNPDSTVFLIGDAANAHYYNLAEFVDIFKYSNDAVEFAKIYKHYNTNSLGYELFCFQRWFILNNFLLENKIDKCLYIDSDVMLYANVAKEKNKFKKWDLTLSYETSPHCVFINNLKTLEDFCNFLCEIYTDPSLLKLMESKFEDRIQQNLPGGACDMTAFIEYRKMHPSKIGELSTIIDNSRYDHNINLSEGFEMQDGIKKIYFVNGQPCCKDLKFGNQIKFNCLHFQGNAKKYIKKYLTGRNLLTNIEILPVHFFTIVLNGKPFIEYHIEIFKQLPFKWHWHIVEGVADLKHDTSWSLRLGGCIPDELHQNGRSIDGTTEYIDELAKMYPDYVTVYRKPEGVFWEGKREMVNEPLFNIKEECLLWQVDVDEFWTPEQICTAREMFIDCPSKTAAFYWSWFFVGKNLVVSTRNCYSQNPQQDWLRTWRYKPGAVWVAHEPPTLVEPLPNGQWSNIAAVNPFLHAETEAKNLVFQHFAYTIEKQLQFKEQYYGYQNAVAQWMALQKQSKFPVLLREYFSWVGDDTLVNTAESCGIVAIAQIETSSNSWQFLSSEQLQRKTLEIEKLYPRIIVDGVFFQLYQTGIARVWSSLLEEWSKTGFCKHILVLDRDGTAPKIPGIRYLSIPSYDYNRTDTDREMLQQVCDEEGADLFVSTYYTTPISTPSAFMAYDMVPEAIGADLNKPMWQEKHYGIRHASAYIAISENTAQDLVKFFPDISRESVVVAPCGVDSTFSPADPQEVELFKMKYGIFKPYFLLVGGRKGNKNAIFFFRAFSKLFSKQGFEIVCVGGDPQLEAEFRAYTPGNVVHVLQLSDEELRFAYSGAVALIYPSKYEGFGLPVLEAMACGCPVITCANASIPEVAGDAAIYVDDSNENELADALCEVQKPDVRALLSEAGLEQAKQFSWSKMAKIVSIALMETSIAEIEKSLLPLKLNEINLIIFPDWSAPEESLYLAIASAIKAVITHPDKARMTLLIDTSNISDEDADMAVSSVAMDLLMEEELGESEGVEISLVGDLRRSQWDALLRRVQVRISLERENELAIAQAKAQDLPCLTTDSLSDRRAVQLGSGTWILQ</sequence>
<dbReference type="RefSeq" id="WP_226588734.1">
    <property type="nucleotide sequence ID" value="NZ_BLAY01000141.1"/>
</dbReference>
<dbReference type="Pfam" id="PF13692">
    <property type="entry name" value="Glyco_trans_1_4"/>
    <property type="match status" value="1"/>
</dbReference>
<dbReference type="Gene3D" id="3.90.550.10">
    <property type="entry name" value="Spore Coat Polysaccharide Biosynthesis Protein SpsA, Chain A"/>
    <property type="match status" value="1"/>
</dbReference>
<organism evidence="3 4">
    <name type="scientific">Microseira wollei NIES-4236</name>
    <dbReference type="NCBI Taxonomy" id="2530354"/>
    <lineage>
        <taxon>Bacteria</taxon>
        <taxon>Bacillati</taxon>
        <taxon>Cyanobacteriota</taxon>
        <taxon>Cyanophyceae</taxon>
        <taxon>Oscillatoriophycideae</taxon>
        <taxon>Aerosakkonematales</taxon>
        <taxon>Aerosakkonemataceae</taxon>
        <taxon>Microseira</taxon>
    </lineage>
</organism>
<protein>
    <submittedName>
        <fullName evidence="3">Glycosyl transferase, group 1</fullName>
    </submittedName>
</protein>
<accession>A0AAV3XH69</accession>
<dbReference type="CDD" id="cd02511">
    <property type="entry name" value="Beta4Glucosyltransferase"/>
    <property type="match status" value="1"/>
</dbReference>
<keyword evidence="4" id="KW-1185">Reference proteome</keyword>
<dbReference type="SUPFAM" id="SSF53448">
    <property type="entry name" value="Nucleotide-diphospho-sugar transferases"/>
    <property type="match status" value="2"/>
</dbReference>
<reference evidence="3" key="1">
    <citation type="submission" date="2019-10" db="EMBL/GenBank/DDBJ databases">
        <title>Draft genome sequece of Microseira wollei NIES-4236.</title>
        <authorList>
            <person name="Yamaguchi H."/>
            <person name="Suzuki S."/>
            <person name="Kawachi M."/>
        </authorList>
    </citation>
    <scope>NUCLEOTIDE SEQUENCE</scope>
    <source>
        <strain evidence="3">NIES-4236</strain>
    </source>
</reference>
<evidence type="ECO:0000256" key="1">
    <source>
        <dbReference type="ARBA" id="ARBA00022679"/>
    </source>
</evidence>
<feature type="domain" description="Glycosyltransferase 2-like" evidence="2">
    <location>
        <begin position="5"/>
        <end position="93"/>
    </location>
</feature>
<dbReference type="Gene3D" id="3.40.50.2000">
    <property type="entry name" value="Glycogen Phosphorylase B"/>
    <property type="match status" value="2"/>
</dbReference>
<dbReference type="GO" id="GO:0016757">
    <property type="term" value="F:glycosyltransferase activity"/>
    <property type="evidence" value="ECO:0007669"/>
    <property type="project" value="TreeGrafter"/>
</dbReference>
<dbReference type="EMBL" id="BLAY01000141">
    <property type="protein sequence ID" value="GET41948.1"/>
    <property type="molecule type" value="Genomic_DNA"/>
</dbReference>
<dbReference type="PANTHER" id="PTHR46401:SF2">
    <property type="entry name" value="GLYCOSYLTRANSFERASE WBBK-RELATED"/>
    <property type="match status" value="1"/>
</dbReference>
<dbReference type="InterPro" id="IPR001173">
    <property type="entry name" value="Glyco_trans_2-like"/>
</dbReference>
<dbReference type="InterPro" id="IPR029044">
    <property type="entry name" value="Nucleotide-diphossugar_trans"/>
</dbReference>